<dbReference type="Proteomes" id="UP001239795">
    <property type="component" value="Unassembled WGS sequence"/>
</dbReference>
<comment type="caution">
    <text evidence="1">The sequence shown here is derived from an EMBL/GenBank/DDBJ whole genome shotgun (WGS) entry which is preliminary data.</text>
</comment>
<organism evidence="1 2">
    <name type="scientific">Colletotrichum melonis</name>
    <dbReference type="NCBI Taxonomy" id="1209925"/>
    <lineage>
        <taxon>Eukaryota</taxon>
        <taxon>Fungi</taxon>
        <taxon>Dikarya</taxon>
        <taxon>Ascomycota</taxon>
        <taxon>Pezizomycotina</taxon>
        <taxon>Sordariomycetes</taxon>
        <taxon>Hypocreomycetidae</taxon>
        <taxon>Glomerellales</taxon>
        <taxon>Glomerellaceae</taxon>
        <taxon>Colletotrichum</taxon>
        <taxon>Colletotrichum acutatum species complex</taxon>
    </lineage>
</organism>
<sequence length="159" mass="17743">MRTKGGCAILCPCHHDYVGWLPSLLRSPPPWRLVLEIDPPSLSLCQLDHRLQSLTTRSTAFLRSSYLVFERNLVMSQRKISSHPITSSGEDESVDVAPLSQDISARDINPTKLTSLLREKFGSGSYNVHRSSGSDDAQYVHDTRSATSVDSESLFSFEF</sequence>
<evidence type="ECO:0000313" key="2">
    <source>
        <dbReference type="Proteomes" id="UP001239795"/>
    </source>
</evidence>
<evidence type="ECO:0000313" key="1">
    <source>
        <dbReference type="EMBL" id="KAK1445828.1"/>
    </source>
</evidence>
<dbReference type="AlphaFoldDB" id="A0AAI9TXG9"/>
<protein>
    <submittedName>
        <fullName evidence="1">Uncharacterized protein</fullName>
    </submittedName>
</protein>
<keyword evidence="2" id="KW-1185">Reference proteome</keyword>
<reference evidence="1 2" key="1">
    <citation type="submission" date="2016-10" db="EMBL/GenBank/DDBJ databases">
        <title>The genome sequence of Colletotrichum fioriniae PJ7.</title>
        <authorList>
            <person name="Baroncelli R."/>
        </authorList>
    </citation>
    <scope>NUCLEOTIDE SEQUENCE [LARGE SCALE GENOMIC DNA]</scope>
    <source>
        <strain evidence="1">Col 31</strain>
    </source>
</reference>
<proteinExistence type="predicted"/>
<gene>
    <name evidence="1" type="ORF">CMEL01_10071</name>
</gene>
<accession>A0AAI9TXG9</accession>
<dbReference type="EMBL" id="MLGG01000090">
    <property type="protein sequence ID" value="KAK1445828.1"/>
    <property type="molecule type" value="Genomic_DNA"/>
</dbReference>
<name>A0AAI9TXG9_9PEZI</name>